<dbReference type="Gene3D" id="1.20.1250.20">
    <property type="entry name" value="MFS general substrate transporter like domains"/>
    <property type="match status" value="1"/>
</dbReference>
<feature type="transmembrane region" description="Helical" evidence="7">
    <location>
        <begin position="499"/>
        <end position="522"/>
    </location>
</feature>
<reference evidence="8" key="1">
    <citation type="submission" date="2022-02" db="EMBL/GenBank/DDBJ databases">
        <authorList>
            <person name="Henning P.M."/>
            <person name="McCubbin A.G."/>
            <person name="Shore J.S."/>
        </authorList>
    </citation>
    <scope>NUCLEOTIDE SEQUENCE</scope>
    <source>
        <strain evidence="8">F60SS</strain>
        <tissue evidence="8">Leaves</tissue>
    </source>
</reference>
<dbReference type="SUPFAM" id="SSF103473">
    <property type="entry name" value="MFS general substrate transporter"/>
    <property type="match status" value="1"/>
</dbReference>
<keyword evidence="9" id="KW-1185">Reference proteome</keyword>
<comment type="similarity">
    <text evidence="2">Belongs to the major facilitator superfamily. Proton-dependent oligopeptide transporter (POT/PTR) (TC 2.A.17) family.</text>
</comment>
<reference evidence="8" key="2">
    <citation type="journal article" date="2023" name="Plants (Basel)">
        <title>Annotation of the Turnera subulata (Passifloraceae) Draft Genome Reveals the S-Locus Evolved after the Divergence of Turneroideae from Passifloroideae in a Stepwise Manner.</title>
        <authorList>
            <person name="Henning P.M."/>
            <person name="Roalson E.H."/>
            <person name="Mir W."/>
            <person name="McCubbin A.G."/>
            <person name="Shore J.S."/>
        </authorList>
    </citation>
    <scope>NUCLEOTIDE SEQUENCE</scope>
    <source>
        <strain evidence="8">F60SS</strain>
    </source>
</reference>
<evidence type="ECO:0000256" key="2">
    <source>
        <dbReference type="ARBA" id="ARBA00005982"/>
    </source>
</evidence>
<keyword evidence="5 7" id="KW-0472">Membrane</keyword>
<organism evidence="8 9">
    <name type="scientific">Turnera subulata</name>
    <dbReference type="NCBI Taxonomy" id="218843"/>
    <lineage>
        <taxon>Eukaryota</taxon>
        <taxon>Viridiplantae</taxon>
        <taxon>Streptophyta</taxon>
        <taxon>Embryophyta</taxon>
        <taxon>Tracheophyta</taxon>
        <taxon>Spermatophyta</taxon>
        <taxon>Magnoliopsida</taxon>
        <taxon>eudicotyledons</taxon>
        <taxon>Gunneridae</taxon>
        <taxon>Pentapetalae</taxon>
        <taxon>rosids</taxon>
        <taxon>fabids</taxon>
        <taxon>Malpighiales</taxon>
        <taxon>Passifloraceae</taxon>
        <taxon>Turnera</taxon>
    </lineage>
</organism>
<comment type="subcellular location">
    <subcellularLocation>
        <location evidence="1">Membrane</location>
        <topology evidence="1">Multi-pass membrane protein</topology>
    </subcellularLocation>
</comment>
<evidence type="ECO:0000256" key="6">
    <source>
        <dbReference type="SAM" id="MobiDB-lite"/>
    </source>
</evidence>
<name>A0A9Q0JN29_9ROSI</name>
<sequence length="590" mass="64924">MENNKEEEEKTTNSSSEEPATKYGGIKAMPFVLGNETFEKLGTIGSSANLAVYLTSVFNMKGASAATLINVFNGTTNLATLVGAFLSDTYFGRYKTLGFASVSSFLGMLILMLTAAISTLHPPQCAPGSTCISPTPWQLAFLLSAFVFLVIGAGGIRPCNLAFGADQFNPDTESGKRGTNSFFNWYFFTYTFAVMVCVTGVVYVQSDISWAIGLGIPAVLMFFSCVTFFIGTFIYVIVKPQGSPLTSVAQVLVAASWKRGVKQPQNPAISLFNYVPAKTINTKLSHTEQFRFLDKAAIVTAEDQINLDGSATNPWKLCSIQQVEEVKCLVRILPIWSAAIIFHIPLIQQQTYAIFQALQLDRRLTSGFRVPAATYIIFTMLTLTIWIPIYDRRVVPFVQKLTGKDGGFTLLQRMGIGIALAVLCVLVSGVVEGQRRHIALTRPTLGVAPKGGTISSMSSMWLIPQLALAGLSEGFNYVAQIEFYYKQFPENMRSIAGSFMFAGIALANYVSGFLVSTVHHITSRSRHGDWLPDDLNKGRLDYFYYLISALGVLNFAYFLVCAKWYRYKGADDEISIEMTKETQGSQNHMV</sequence>
<dbReference type="OrthoDB" id="8904098at2759"/>
<dbReference type="AlphaFoldDB" id="A0A9Q0JN29"/>
<dbReference type="CDD" id="cd17416">
    <property type="entry name" value="MFS_NPF1_2"/>
    <property type="match status" value="1"/>
</dbReference>
<protein>
    <submittedName>
        <fullName evidence="8">Uncharacterized protein</fullName>
    </submittedName>
</protein>
<feature type="transmembrane region" description="Helical" evidence="7">
    <location>
        <begin position="183"/>
        <end position="204"/>
    </location>
</feature>
<evidence type="ECO:0000313" key="9">
    <source>
        <dbReference type="Proteomes" id="UP001141552"/>
    </source>
</evidence>
<dbReference type="Proteomes" id="UP001141552">
    <property type="component" value="Unassembled WGS sequence"/>
</dbReference>
<keyword evidence="4 7" id="KW-1133">Transmembrane helix</keyword>
<feature type="transmembrane region" description="Helical" evidence="7">
    <location>
        <begin position="410"/>
        <end position="431"/>
    </location>
</feature>
<gene>
    <name evidence="8" type="ORF">Tsubulata_037986</name>
</gene>
<dbReference type="EMBL" id="JAKUCV010000790">
    <property type="protein sequence ID" value="KAJ4848836.1"/>
    <property type="molecule type" value="Genomic_DNA"/>
</dbReference>
<dbReference type="GO" id="GO:0016020">
    <property type="term" value="C:membrane"/>
    <property type="evidence" value="ECO:0007669"/>
    <property type="project" value="UniProtKB-SubCell"/>
</dbReference>
<feature type="transmembrane region" description="Helical" evidence="7">
    <location>
        <begin position="542"/>
        <end position="560"/>
    </location>
</feature>
<dbReference type="InterPro" id="IPR000109">
    <property type="entry name" value="POT_fam"/>
</dbReference>
<evidence type="ECO:0000256" key="1">
    <source>
        <dbReference type="ARBA" id="ARBA00004141"/>
    </source>
</evidence>
<evidence type="ECO:0000256" key="4">
    <source>
        <dbReference type="ARBA" id="ARBA00022989"/>
    </source>
</evidence>
<evidence type="ECO:0000256" key="3">
    <source>
        <dbReference type="ARBA" id="ARBA00022692"/>
    </source>
</evidence>
<dbReference type="GO" id="GO:0022857">
    <property type="term" value="F:transmembrane transporter activity"/>
    <property type="evidence" value="ECO:0007669"/>
    <property type="project" value="InterPro"/>
</dbReference>
<evidence type="ECO:0000256" key="5">
    <source>
        <dbReference type="ARBA" id="ARBA00023136"/>
    </source>
</evidence>
<feature type="transmembrane region" description="Helical" evidence="7">
    <location>
        <begin position="137"/>
        <end position="156"/>
    </location>
</feature>
<feature type="transmembrane region" description="Helical" evidence="7">
    <location>
        <begin position="97"/>
        <end position="117"/>
    </location>
</feature>
<feature type="transmembrane region" description="Helical" evidence="7">
    <location>
        <begin position="210"/>
        <end position="238"/>
    </location>
</feature>
<evidence type="ECO:0000313" key="8">
    <source>
        <dbReference type="EMBL" id="KAJ4848836.1"/>
    </source>
</evidence>
<dbReference type="Pfam" id="PF00854">
    <property type="entry name" value="PTR2"/>
    <property type="match status" value="1"/>
</dbReference>
<evidence type="ECO:0000256" key="7">
    <source>
        <dbReference type="SAM" id="Phobius"/>
    </source>
</evidence>
<comment type="caution">
    <text evidence="8">The sequence shown here is derived from an EMBL/GenBank/DDBJ whole genome shotgun (WGS) entry which is preliminary data.</text>
</comment>
<feature type="region of interest" description="Disordered" evidence="6">
    <location>
        <begin position="1"/>
        <end position="22"/>
    </location>
</feature>
<feature type="transmembrane region" description="Helical" evidence="7">
    <location>
        <begin position="372"/>
        <end position="390"/>
    </location>
</feature>
<dbReference type="InterPro" id="IPR036259">
    <property type="entry name" value="MFS_trans_sf"/>
</dbReference>
<keyword evidence="3 7" id="KW-0812">Transmembrane</keyword>
<dbReference type="PANTHER" id="PTHR11654">
    <property type="entry name" value="OLIGOPEPTIDE TRANSPORTER-RELATED"/>
    <property type="match status" value="1"/>
</dbReference>
<proteinExistence type="inferred from homology"/>
<accession>A0A9Q0JN29</accession>